<organism evidence="2 3">
    <name type="scientific">Streptomyces violascens</name>
    <dbReference type="NCBI Taxonomy" id="67381"/>
    <lineage>
        <taxon>Bacteria</taxon>
        <taxon>Bacillati</taxon>
        <taxon>Actinomycetota</taxon>
        <taxon>Actinomycetes</taxon>
        <taxon>Kitasatosporales</taxon>
        <taxon>Streptomycetaceae</taxon>
        <taxon>Streptomyces</taxon>
    </lineage>
</organism>
<dbReference type="Proteomes" id="UP001050808">
    <property type="component" value="Unassembled WGS sequence"/>
</dbReference>
<evidence type="ECO:0000313" key="3">
    <source>
        <dbReference type="Proteomes" id="UP001050808"/>
    </source>
</evidence>
<comment type="caution">
    <text evidence="2">The sequence shown here is derived from an EMBL/GenBank/DDBJ whole genome shotgun (WGS) entry which is preliminary data.</text>
</comment>
<evidence type="ECO:0000256" key="1">
    <source>
        <dbReference type="SAM" id="MobiDB-lite"/>
    </source>
</evidence>
<gene>
    <name evidence="2" type="ORF">Sviol_29890</name>
</gene>
<accession>A0ABQ3QMT8</accession>
<keyword evidence="3" id="KW-1185">Reference proteome</keyword>
<dbReference type="EMBL" id="BNDY01000008">
    <property type="protein sequence ID" value="GHI38581.1"/>
    <property type="molecule type" value="Genomic_DNA"/>
</dbReference>
<name>A0ABQ3QMT8_9ACTN</name>
<sequence length="136" mass="14552">MPPAFRIGGVENREAANEGSAPTVRVTQEQHAERRPGTPAGGAARRESALARIHRTAGDAAVAQLFAPAAERGRGQASIQLQKDFEDHTCRSWFFRVYGGGPGESFHEQQAASGFFNNPMTLRVGRPPAGPDTAAR</sequence>
<proteinExistence type="predicted"/>
<evidence type="ECO:0000313" key="2">
    <source>
        <dbReference type="EMBL" id="GHI38581.1"/>
    </source>
</evidence>
<feature type="region of interest" description="Disordered" evidence="1">
    <location>
        <begin position="117"/>
        <end position="136"/>
    </location>
</feature>
<reference evidence="2" key="1">
    <citation type="submission" date="2024-05" db="EMBL/GenBank/DDBJ databases">
        <title>Whole genome shotgun sequence of Streptomyces violascens NBRC 12920.</title>
        <authorList>
            <person name="Komaki H."/>
            <person name="Tamura T."/>
        </authorList>
    </citation>
    <scope>NUCLEOTIDE SEQUENCE</scope>
    <source>
        <strain evidence="2">NBRC 12920</strain>
    </source>
</reference>
<protein>
    <submittedName>
        <fullName evidence="2">Uncharacterized protein</fullName>
    </submittedName>
</protein>
<feature type="region of interest" description="Disordered" evidence="1">
    <location>
        <begin position="1"/>
        <end position="49"/>
    </location>
</feature>